<proteinExistence type="predicted"/>
<reference evidence="1 2" key="1">
    <citation type="submission" date="2018-05" db="EMBL/GenBank/DDBJ databases">
        <title>The genome sequence of a novel Spodoptera exigua multiple nucleopolyhedrovirus, SeMNPV-QD, isolated from Qingdao, China.</title>
        <authorList>
            <person name="Chen Y."/>
            <person name="Qi B."/>
            <person name="Zheng G."/>
            <person name="Zhang Y."/>
            <person name="Li C."/>
        </authorList>
    </citation>
    <scope>NUCLEOTIDE SEQUENCE [LARGE SCALE GENOMIC DNA]</scope>
    <source>
        <strain evidence="1">SeMNPV-QD</strain>
    </source>
</reference>
<protein>
    <submittedName>
        <fullName evidence="1">Se29</fullName>
    </submittedName>
</protein>
<sequence length="89" mass="10370">MNDVVEALTLAQIFTSLRLYHRAISCYNLAVHFFNLLKAHKQLDGSIIKMIDEKILKCVKKCQKLKNTIFINQSTKHYNQSTKQIFTLL</sequence>
<dbReference type="SUPFAM" id="SSF116846">
    <property type="entry name" value="MIT domain"/>
    <property type="match status" value="1"/>
</dbReference>
<organism evidence="1 2">
    <name type="scientific">Spodoptera exigua multiple nucleopolyhedrovirus</name>
    <dbReference type="NCBI Taxonomy" id="10454"/>
    <lineage>
        <taxon>Viruses</taxon>
        <taxon>Viruses incertae sedis</taxon>
        <taxon>Naldaviricetes</taxon>
        <taxon>Lefavirales</taxon>
        <taxon>Baculoviridae</taxon>
        <taxon>Alphabaculovirus</taxon>
    </lineage>
</organism>
<gene>
    <name evidence="1" type="primary">se29</name>
    <name evidence="1" type="ORF">SENV_ORF29</name>
</gene>
<dbReference type="RefSeq" id="YP_010797793.1">
    <property type="nucleotide sequence ID" value="NC_076246.1"/>
</dbReference>
<dbReference type="InterPro" id="IPR036181">
    <property type="entry name" value="MIT_dom_sf"/>
</dbReference>
<accession>A0A3G2JTX4</accession>
<name>A0A3G2JTX4_9ABAC</name>
<dbReference type="EMBL" id="MH370144">
    <property type="protein sequence ID" value="AYN44989.1"/>
    <property type="molecule type" value="Genomic_DNA"/>
</dbReference>
<evidence type="ECO:0000313" key="1">
    <source>
        <dbReference type="EMBL" id="AYN44989.1"/>
    </source>
</evidence>
<evidence type="ECO:0000313" key="2">
    <source>
        <dbReference type="Proteomes" id="UP000676073"/>
    </source>
</evidence>
<dbReference type="KEGG" id="vg:80535785"/>
<dbReference type="GeneID" id="80535785"/>
<keyword evidence="2" id="KW-1185">Reference proteome</keyword>
<dbReference type="Proteomes" id="UP000676073">
    <property type="component" value="Segment"/>
</dbReference>